<comment type="caution">
    <text evidence="5">The sequence shown here is derived from an EMBL/GenBank/DDBJ whole genome shotgun (WGS) entry which is preliminary data.</text>
</comment>
<sequence>MIEVLQTGPLNTVQDLGRFGFRNAGVTSSGAMDRLALMVGNLLVGNAEGEAALEIQTFPFRLRFERDMAVAVTGADCEARLDGRRLPPWWAMPVLSGQVLELDTPRRAARAYLCLAGGIEVEPVMGSRSTSLRGGFGGLEGRFLAANDRLPVAGAAGPAVPQGGFGVMPPETALAAHFPAPEDGTLLVRAVPAGEYALFGAEAERFWTQTWKISSHSDRTGYRLSGEPIRLASPVELRSHGVVPGVVQMPPSGEPIIQMSDANTAGGYPKMAGVIDVDLWRLGQARIGSRIRFVRSSIAEAREAERAVRAYLDDVRCTVPMLAQALAAMSRR</sequence>
<evidence type="ECO:0000259" key="4">
    <source>
        <dbReference type="SMART" id="SM00797"/>
    </source>
</evidence>
<evidence type="ECO:0000313" key="5">
    <source>
        <dbReference type="EMBL" id="OAP47373.1"/>
    </source>
</evidence>
<dbReference type="RefSeq" id="WP_066871725.1">
    <property type="nucleotide sequence ID" value="NZ_LNQB01000065.1"/>
</dbReference>
<evidence type="ECO:0000256" key="3">
    <source>
        <dbReference type="ARBA" id="ARBA00022840"/>
    </source>
</evidence>
<dbReference type="PANTHER" id="PTHR43309:SF3">
    <property type="entry name" value="5-OXOPROLINASE SUBUNIT C"/>
    <property type="match status" value="1"/>
</dbReference>
<dbReference type="EMBL" id="LNQB01000065">
    <property type="protein sequence ID" value="OAP47373.1"/>
    <property type="molecule type" value="Genomic_DNA"/>
</dbReference>
<dbReference type="GO" id="GO:0005524">
    <property type="term" value="F:ATP binding"/>
    <property type="evidence" value="ECO:0007669"/>
    <property type="project" value="UniProtKB-KW"/>
</dbReference>
<protein>
    <submittedName>
        <fullName evidence="5">Allophanate hydrolase</fullName>
    </submittedName>
</protein>
<gene>
    <name evidence="5" type="ORF">ATB98_22290</name>
</gene>
<keyword evidence="1" id="KW-0547">Nucleotide-binding</keyword>
<dbReference type="Gene3D" id="2.40.100.10">
    <property type="entry name" value="Cyclophilin-like"/>
    <property type="match status" value="1"/>
</dbReference>
<accession>A0A178YK93</accession>
<dbReference type="AlphaFoldDB" id="A0A178YK93"/>
<evidence type="ECO:0000256" key="1">
    <source>
        <dbReference type="ARBA" id="ARBA00022741"/>
    </source>
</evidence>
<organism evidence="5 6">
    <name type="scientific">Sinorhizobium saheli</name>
    <dbReference type="NCBI Taxonomy" id="36856"/>
    <lineage>
        <taxon>Bacteria</taxon>
        <taxon>Pseudomonadati</taxon>
        <taxon>Pseudomonadota</taxon>
        <taxon>Alphaproteobacteria</taxon>
        <taxon>Hyphomicrobiales</taxon>
        <taxon>Rhizobiaceae</taxon>
        <taxon>Sinorhizobium/Ensifer group</taxon>
        <taxon>Sinorhizobium</taxon>
    </lineage>
</organism>
<dbReference type="STRING" id="36856.ATB98_22290"/>
<keyword evidence="3" id="KW-0067">ATP-binding</keyword>
<dbReference type="InterPro" id="IPR029000">
    <property type="entry name" value="Cyclophilin-like_dom_sf"/>
</dbReference>
<name>A0A178YK93_SINSA</name>
<dbReference type="InterPro" id="IPR052708">
    <property type="entry name" value="PxpC"/>
</dbReference>
<dbReference type="NCBIfam" id="TIGR00724">
    <property type="entry name" value="urea_amlyse_rel"/>
    <property type="match status" value="1"/>
</dbReference>
<keyword evidence="6" id="KW-1185">Reference proteome</keyword>
<dbReference type="Proteomes" id="UP000078507">
    <property type="component" value="Unassembled WGS sequence"/>
</dbReference>
<evidence type="ECO:0000256" key="2">
    <source>
        <dbReference type="ARBA" id="ARBA00022801"/>
    </source>
</evidence>
<proteinExistence type="predicted"/>
<dbReference type="SUPFAM" id="SSF50891">
    <property type="entry name" value="Cyclophilin-like"/>
    <property type="match status" value="1"/>
</dbReference>
<feature type="domain" description="Carboxyltransferase" evidence="4">
    <location>
        <begin position="23"/>
        <end position="311"/>
    </location>
</feature>
<dbReference type="InterPro" id="IPR003778">
    <property type="entry name" value="CT_A_B"/>
</dbReference>
<dbReference type="Pfam" id="PF02626">
    <property type="entry name" value="CT_A_B"/>
    <property type="match status" value="1"/>
</dbReference>
<reference evidence="5 6" key="1">
    <citation type="submission" date="2015-11" db="EMBL/GenBank/DDBJ databases">
        <title>Ensifer anhuiense sp. nov., an effective nitrogen fixation bacterium with Glycine soja.</title>
        <authorList>
            <person name="Yan H."/>
            <person name="Chen W."/>
        </authorList>
    </citation>
    <scope>NUCLEOTIDE SEQUENCE [LARGE SCALE GENOMIC DNA]</scope>
    <source>
        <strain evidence="5 6">LMG 7837</strain>
    </source>
</reference>
<keyword evidence="2 5" id="KW-0378">Hydrolase</keyword>
<dbReference type="GO" id="GO:0016787">
    <property type="term" value="F:hydrolase activity"/>
    <property type="evidence" value="ECO:0007669"/>
    <property type="project" value="UniProtKB-KW"/>
</dbReference>
<evidence type="ECO:0000313" key="6">
    <source>
        <dbReference type="Proteomes" id="UP000078507"/>
    </source>
</evidence>
<dbReference type="PANTHER" id="PTHR43309">
    <property type="entry name" value="5-OXOPROLINASE SUBUNIT C"/>
    <property type="match status" value="1"/>
</dbReference>
<dbReference type="SMART" id="SM00797">
    <property type="entry name" value="AHS2"/>
    <property type="match status" value="1"/>
</dbReference>